<evidence type="ECO:0000256" key="1">
    <source>
        <dbReference type="SAM" id="MobiDB-lite"/>
    </source>
</evidence>
<feature type="compositionally biased region" description="Low complexity" evidence="1">
    <location>
        <begin position="173"/>
        <end position="190"/>
    </location>
</feature>
<dbReference type="Proteomes" id="UP000683310">
    <property type="component" value="Chromosome"/>
</dbReference>
<evidence type="ECO:0000313" key="4">
    <source>
        <dbReference type="Proteomes" id="UP000683310"/>
    </source>
</evidence>
<feature type="region of interest" description="Disordered" evidence="1">
    <location>
        <begin position="157"/>
        <end position="190"/>
    </location>
</feature>
<dbReference type="EMBL" id="CP074371">
    <property type="protein sequence ID" value="QVI20006.1"/>
    <property type="molecule type" value="Genomic_DNA"/>
</dbReference>
<reference evidence="3 4" key="1">
    <citation type="submission" date="2021-04" db="EMBL/GenBank/DDBJ databases">
        <title>Nocardia tengchongensis.</title>
        <authorList>
            <person name="Zhuang k."/>
            <person name="Ran Y."/>
            <person name="Li W."/>
        </authorList>
    </citation>
    <scope>NUCLEOTIDE SEQUENCE [LARGE SCALE GENOMIC DNA]</scope>
    <source>
        <strain evidence="3 4">CFH S0057</strain>
    </source>
</reference>
<protein>
    <submittedName>
        <fullName evidence="3">Uncharacterized protein</fullName>
    </submittedName>
</protein>
<feature type="compositionally biased region" description="Low complexity" evidence="1">
    <location>
        <begin position="94"/>
        <end position="103"/>
    </location>
</feature>
<feature type="compositionally biased region" description="Polar residues" evidence="1">
    <location>
        <begin position="157"/>
        <end position="170"/>
    </location>
</feature>
<feature type="compositionally biased region" description="Pro residues" evidence="1">
    <location>
        <begin position="104"/>
        <end position="122"/>
    </location>
</feature>
<gene>
    <name evidence="3" type="ORF">KHQ06_27585</name>
</gene>
<keyword evidence="2" id="KW-0812">Transmembrane</keyword>
<proteinExistence type="predicted"/>
<accession>A0ABX8CJ62</accession>
<sequence length="341" mass="35813">MTYPPAGSGGDPTVHRQQQPPQEPDAAWWDQPSQSTGGQHQVQQPGWQGQQPVDPQGWQPTQTNWIGQQGYPQAGQPQGGGYAQPPGFAQSVSYGQQPGVAQPPGFPPAPGFPQQPGYPPQQPKSKTGLIIGVVLGAVVLLAVGIGAIVLVSNSGDSTVADATSTTNSPTLVPATSAPTRTAPTTSKSAPGGKAFSYTEYGQDWHFKLGDVALEATYVTGKDYDSCAPIEDARKLTALGCQRASSMAWKAENGELMLAQLVLTMADADKAAAADGKFDDKDVILPDGSYIADFETGKWRDGNQGKFLVITVATTTASVDDATSSKYLKYRNSDTVGALAFR</sequence>
<keyword evidence="2" id="KW-0472">Membrane</keyword>
<keyword evidence="2" id="KW-1133">Transmembrane helix</keyword>
<keyword evidence="4" id="KW-1185">Reference proteome</keyword>
<feature type="compositionally biased region" description="Low complexity" evidence="1">
    <location>
        <begin position="37"/>
        <end position="60"/>
    </location>
</feature>
<organism evidence="3 4">
    <name type="scientific">Nocardia tengchongensis</name>
    <dbReference type="NCBI Taxonomy" id="2055889"/>
    <lineage>
        <taxon>Bacteria</taxon>
        <taxon>Bacillati</taxon>
        <taxon>Actinomycetota</taxon>
        <taxon>Actinomycetes</taxon>
        <taxon>Mycobacteriales</taxon>
        <taxon>Nocardiaceae</taxon>
        <taxon>Nocardia</taxon>
    </lineage>
</organism>
<evidence type="ECO:0000256" key="2">
    <source>
        <dbReference type="SAM" id="Phobius"/>
    </source>
</evidence>
<evidence type="ECO:0000313" key="3">
    <source>
        <dbReference type="EMBL" id="QVI20006.1"/>
    </source>
</evidence>
<feature type="compositionally biased region" description="Low complexity" evidence="1">
    <location>
        <begin position="67"/>
        <end position="76"/>
    </location>
</feature>
<feature type="region of interest" description="Disordered" evidence="1">
    <location>
        <begin position="1"/>
        <end position="123"/>
    </location>
</feature>
<feature type="transmembrane region" description="Helical" evidence="2">
    <location>
        <begin position="129"/>
        <end position="151"/>
    </location>
</feature>
<name>A0ABX8CJ62_9NOCA</name>